<dbReference type="AlphaFoldDB" id="A0A0N5D3P0"/>
<evidence type="ECO:0000313" key="1">
    <source>
        <dbReference type="EMBL" id="VDN05010.1"/>
    </source>
</evidence>
<gene>
    <name evidence="1" type="ORF">TCLT_LOCUS7543</name>
</gene>
<reference evidence="3" key="1">
    <citation type="submission" date="2017-02" db="UniProtKB">
        <authorList>
            <consortium name="WormBaseParasite"/>
        </authorList>
    </citation>
    <scope>IDENTIFICATION</scope>
</reference>
<sequence>MDENMKATLSEGKFFHAKSIPAASKGNPVFTNISTANTSVDGMYVVENLQEADILNNDILDLKDKGQQMKQIFGNFLILCMEVIFKNYTAINQQLYVAFNLSMNIYYTCCWLTRSQICYDIIS</sequence>
<name>A0A0N5D3P0_THECL</name>
<accession>A0A0N5D3P0</accession>
<organism evidence="3">
    <name type="scientific">Thelazia callipaeda</name>
    <name type="common">Oriental eyeworm</name>
    <name type="synonym">Parasitic nematode</name>
    <dbReference type="NCBI Taxonomy" id="103827"/>
    <lineage>
        <taxon>Eukaryota</taxon>
        <taxon>Metazoa</taxon>
        <taxon>Ecdysozoa</taxon>
        <taxon>Nematoda</taxon>
        <taxon>Chromadorea</taxon>
        <taxon>Rhabditida</taxon>
        <taxon>Spirurina</taxon>
        <taxon>Spiruromorpha</taxon>
        <taxon>Thelazioidea</taxon>
        <taxon>Thelaziidae</taxon>
        <taxon>Thelazia</taxon>
    </lineage>
</organism>
<evidence type="ECO:0000313" key="3">
    <source>
        <dbReference type="WBParaSite" id="TCLT_0000755401-mRNA-1"/>
    </source>
</evidence>
<dbReference type="WBParaSite" id="TCLT_0000755401-mRNA-1">
    <property type="protein sequence ID" value="TCLT_0000755401-mRNA-1"/>
    <property type="gene ID" value="TCLT_0000755401"/>
</dbReference>
<reference evidence="1 2" key="2">
    <citation type="submission" date="2018-11" db="EMBL/GenBank/DDBJ databases">
        <authorList>
            <consortium name="Pathogen Informatics"/>
        </authorList>
    </citation>
    <scope>NUCLEOTIDE SEQUENCE [LARGE SCALE GENOMIC DNA]</scope>
</reference>
<proteinExistence type="predicted"/>
<protein>
    <submittedName>
        <fullName evidence="3">t-SNARE coiled-coil homology domain-containing protein</fullName>
    </submittedName>
</protein>
<dbReference type="EMBL" id="UYYF01004519">
    <property type="protein sequence ID" value="VDN05010.1"/>
    <property type="molecule type" value="Genomic_DNA"/>
</dbReference>
<dbReference type="Proteomes" id="UP000276776">
    <property type="component" value="Unassembled WGS sequence"/>
</dbReference>
<keyword evidence="2" id="KW-1185">Reference proteome</keyword>
<evidence type="ECO:0000313" key="2">
    <source>
        <dbReference type="Proteomes" id="UP000276776"/>
    </source>
</evidence>